<protein>
    <submittedName>
        <fullName evidence="1">Uncharacterized protein</fullName>
    </submittedName>
</protein>
<reference evidence="1 2" key="1">
    <citation type="submission" date="2018-05" db="EMBL/GenBank/DDBJ databases">
        <title>Zavarzinia sp. HR-AS.</title>
        <authorList>
            <person name="Lee Y."/>
            <person name="Jeon C.O."/>
        </authorList>
    </citation>
    <scope>NUCLEOTIDE SEQUENCE [LARGE SCALE GENOMIC DNA]</scope>
    <source>
        <strain evidence="1 2">HR-AS</strain>
    </source>
</reference>
<organism evidence="1 2">
    <name type="scientific">Zavarzinia aquatilis</name>
    <dbReference type="NCBI Taxonomy" id="2211142"/>
    <lineage>
        <taxon>Bacteria</taxon>
        <taxon>Pseudomonadati</taxon>
        <taxon>Pseudomonadota</taxon>
        <taxon>Alphaproteobacteria</taxon>
        <taxon>Rhodospirillales</taxon>
        <taxon>Zavarziniaceae</taxon>
        <taxon>Zavarzinia</taxon>
    </lineage>
</organism>
<dbReference type="Proteomes" id="UP000245461">
    <property type="component" value="Unassembled WGS sequence"/>
</dbReference>
<dbReference type="RefSeq" id="WP_109904096.1">
    <property type="nucleotide sequence ID" value="NZ_QGLE01000003.1"/>
</dbReference>
<comment type="caution">
    <text evidence="1">The sequence shown here is derived from an EMBL/GenBank/DDBJ whole genome shotgun (WGS) entry which is preliminary data.</text>
</comment>
<proteinExistence type="predicted"/>
<accession>A0A317EGM1</accession>
<keyword evidence="2" id="KW-1185">Reference proteome</keyword>
<sequence>MTDVTVHPADRVRGEVREAARVIVRASGLALKSAFPALGRQVGVSPSRVKDLYYGAAATIHAWEADEIRRLRARIDEIEARRRAGEDRAREILGG</sequence>
<gene>
    <name evidence="1" type="ORF">DKG74_07040</name>
</gene>
<name>A0A317EGM1_9PROT</name>
<dbReference type="EMBL" id="QGLE01000003">
    <property type="protein sequence ID" value="PWR24553.1"/>
    <property type="molecule type" value="Genomic_DNA"/>
</dbReference>
<dbReference type="AlphaFoldDB" id="A0A317EGM1"/>
<evidence type="ECO:0000313" key="1">
    <source>
        <dbReference type="EMBL" id="PWR24553.1"/>
    </source>
</evidence>
<evidence type="ECO:0000313" key="2">
    <source>
        <dbReference type="Proteomes" id="UP000245461"/>
    </source>
</evidence>